<keyword evidence="2" id="KW-1003">Cell membrane</keyword>
<dbReference type="RefSeq" id="WP_156004814.1">
    <property type="nucleotide sequence ID" value="NZ_CP045483.1"/>
</dbReference>
<keyword evidence="8" id="KW-1185">Reference proteome</keyword>
<dbReference type="EMBL" id="CP045483">
    <property type="protein sequence ID" value="QGR18630.1"/>
    <property type="molecule type" value="Genomic_DNA"/>
</dbReference>
<dbReference type="AlphaFoldDB" id="A0A650CL99"/>
<name>A0A650CL99_9CREN</name>
<evidence type="ECO:0000256" key="3">
    <source>
        <dbReference type="ARBA" id="ARBA00022692"/>
    </source>
</evidence>
<dbReference type="GO" id="GO:0005886">
    <property type="term" value="C:plasma membrane"/>
    <property type="evidence" value="ECO:0007669"/>
    <property type="project" value="UniProtKB-SubCell"/>
</dbReference>
<feature type="transmembrane region" description="Helical" evidence="6">
    <location>
        <begin position="224"/>
        <end position="244"/>
    </location>
</feature>
<feature type="transmembrane region" description="Helical" evidence="6">
    <location>
        <begin position="393"/>
        <end position="412"/>
    </location>
</feature>
<keyword evidence="5 6" id="KW-0472">Membrane</keyword>
<evidence type="ECO:0000256" key="4">
    <source>
        <dbReference type="ARBA" id="ARBA00022989"/>
    </source>
</evidence>
<feature type="transmembrane region" description="Helical" evidence="6">
    <location>
        <begin position="264"/>
        <end position="287"/>
    </location>
</feature>
<proteinExistence type="predicted"/>
<evidence type="ECO:0000256" key="1">
    <source>
        <dbReference type="ARBA" id="ARBA00004651"/>
    </source>
</evidence>
<keyword evidence="4 6" id="KW-1133">Transmembrane helix</keyword>
<organism evidence="7 8">
    <name type="scientific">Stygiolobus azoricus</name>
    <dbReference type="NCBI Taxonomy" id="41675"/>
    <lineage>
        <taxon>Archaea</taxon>
        <taxon>Thermoproteota</taxon>
        <taxon>Thermoprotei</taxon>
        <taxon>Sulfolobales</taxon>
        <taxon>Sulfolobaceae</taxon>
        <taxon>Stygiolobus</taxon>
    </lineage>
</organism>
<feature type="transmembrane region" description="Helical" evidence="6">
    <location>
        <begin position="326"/>
        <end position="346"/>
    </location>
</feature>
<keyword evidence="3 6" id="KW-0812">Transmembrane</keyword>
<evidence type="ECO:0000256" key="6">
    <source>
        <dbReference type="SAM" id="Phobius"/>
    </source>
</evidence>
<dbReference type="OrthoDB" id="43026at2157"/>
<dbReference type="Gene3D" id="1.20.1740.10">
    <property type="entry name" value="Amino acid/polyamine transporter I"/>
    <property type="match status" value="1"/>
</dbReference>
<dbReference type="PANTHER" id="PTHR42770">
    <property type="entry name" value="AMINO ACID TRANSPORTER-RELATED"/>
    <property type="match status" value="1"/>
</dbReference>
<reference evidence="7 8" key="1">
    <citation type="submission" date="2019-10" db="EMBL/GenBank/DDBJ databases">
        <title>Genome Sequences from Six Type Strain Members of the Archaeal Family Sulfolobaceae: Acidianus ambivalens, Acidianus infernus, Metallosphaera prunae, Stygiolobus azoricus, Sulfolobus metallicus, and Sulfurisphaera ohwakuensis.</title>
        <authorList>
            <person name="Counts J.A."/>
            <person name="Kelly R.M."/>
        </authorList>
    </citation>
    <scope>NUCLEOTIDE SEQUENCE [LARGE SCALE GENOMIC DNA]</scope>
    <source>
        <strain evidence="7 8">FC6</strain>
    </source>
</reference>
<feature type="transmembrane region" description="Helical" evidence="6">
    <location>
        <begin position="143"/>
        <end position="167"/>
    </location>
</feature>
<feature type="transmembrane region" description="Helical" evidence="6">
    <location>
        <begin position="424"/>
        <end position="444"/>
    </location>
</feature>
<dbReference type="PANTHER" id="PTHR42770:SF7">
    <property type="entry name" value="MEMBRANE PROTEIN"/>
    <property type="match status" value="1"/>
</dbReference>
<protein>
    <submittedName>
        <fullName evidence="7">Amino acid permease</fullName>
    </submittedName>
</protein>
<evidence type="ECO:0000256" key="5">
    <source>
        <dbReference type="ARBA" id="ARBA00023136"/>
    </source>
</evidence>
<dbReference type="GO" id="GO:0022857">
    <property type="term" value="F:transmembrane transporter activity"/>
    <property type="evidence" value="ECO:0007669"/>
    <property type="project" value="InterPro"/>
</dbReference>
<feature type="transmembrane region" description="Helical" evidence="6">
    <location>
        <begin position="51"/>
        <end position="73"/>
    </location>
</feature>
<evidence type="ECO:0000313" key="7">
    <source>
        <dbReference type="EMBL" id="QGR18630.1"/>
    </source>
</evidence>
<feature type="transmembrane region" description="Helical" evidence="6">
    <location>
        <begin position="459"/>
        <end position="481"/>
    </location>
</feature>
<dbReference type="InterPro" id="IPR002293">
    <property type="entry name" value="AA/rel_permease1"/>
</dbReference>
<feature type="transmembrane region" description="Helical" evidence="6">
    <location>
        <begin position="367"/>
        <end position="387"/>
    </location>
</feature>
<feature type="transmembrane region" description="Helical" evidence="6">
    <location>
        <begin position="299"/>
        <end position="320"/>
    </location>
</feature>
<feature type="transmembrane region" description="Helical" evidence="6">
    <location>
        <begin position="173"/>
        <end position="196"/>
    </location>
</feature>
<comment type="subcellular location">
    <subcellularLocation>
        <location evidence="1">Cell membrane</location>
        <topology evidence="1">Multi-pass membrane protein</topology>
    </subcellularLocation>
</comment>
<dbReference type="KEGG" id="sazo:D1868_00530"/>
<evidence type="ECO:0000256" key="2">
    <source>
        <dbReference type="ARBA" id="ARBA00022475"/>
    </source>
</evidence>
<sequence>MEKSNIFVRESSGLIKQVNMLDVIMLNVGNMSAGLALYTGITPYVQPGSNLLVATLIGFILAIPQALIYTYFIRKVPRTGGDYVWISRTLHGSIGVIMALSLMIESVAYFALTAFFASSAIQSVLAEIGSLNGQTSLINLGNYLASPIPSFILAFAVMAIIVAINIIKAKWGYSLISILGLFSLFTTILAMGVLALNAGDFSIKIQPVLKALNITYVTYNGPSFNWNATLFMLPFLALYTFPWMQAGPAVAAEIKGKNALKYNVFISLILTFIIVEAGYGLMYYVGGYGFTTAEYMQNGFVYTFWSVAIGLANNIVLEWIIGLGLIVWEFFILAYGVIVFSRYIFAMAFDRVLPSIFASVSKNGSPVYTHLLDLGLVTMFLAVIYFLGSSNALSLYGATILGALYFLVVSIAGLRHGIKNNNSILIPASVISIVYFAYLTYVSGTNPDFGFMTSSGVDFITLVFVLGTLIGSVIVYIVSYIHNKSKGVDLNLVYKEIPPE</sequence>
<dbReference type="InterPro" id="IPR050367">
    <property type="entry name" value="APC_superfamily"/>
</dbReference>
<feature type="transmembrane region" description="Helical" evidence="6">
    <location>
        <begin position="21"/>
        <end position="45"/>
    </location>
</feature>
<dbReference type="GeneID" id="42797517"/>
<dbReference type="Proteomes" id="UP000423396">
    <property type="component" value="Chromosome"/>
</dbReference>
<accession>A0A650CL99</accession>
<dbReference type="PIRSF" id="PIRSF006060">
    <property type="entry name" value="AA_transporter"/>
    <property type="match status" value="1"/>
</dbReference>
<dbReference type="Pfam" id="PF13520">
    <property type="entry name" value="AA_permease_2"/>
    <property type="match status" value="1"/>
</dbReference>
<evidence type="ECO:0000313" key="8">
    <source>
        <dbReference type="Proteomes" id="UP000423396"/>
    </source>
</evidence>
<gene>
    <name evidence="7" type="ORF">D1868_00530</name>
</gene>